<dbReference type="AlphaFoldDB" id="E0S7Q5"/>
<dbReference type="GO" id="GO:0090560">
    <property type="term" value="F:2-(3-amino-3-carboxypropyl)histidine synthase activity"/>
    <property type="evidence" value="ECO:0007669"/>
    <property type="project" value="InterPro"/>
</dbReference>
<gene>
    <name evidence="1" type="ORF">Eint_061290</name>
</gene>
<dbReference type="Gene3D" id="3.40.50.11860">
    <property type="entry name" value="Diphthamide synthesis DPH1/DPH2 domain 3"/>
    <property type="match status" value="1"/>
</dbReference>
<dbReference type="EMBL" id="CP001947">
    <property type="protein sequence ID" value="ADM11734.1"/>
    <property type="molecule type" value="Genomic_DNA"/>
</dbReference>
<reference evidence="1 2" key="2">
    <citation type="journal article" date="2012" name="Proc. Natl. Acad. Sci. U.S.A.">
        <title>Gain and loss of multiple functionally related, horizontally transferred genes in the reduced genomes of two microsporidian parasites.</title>
        <authorList>
            <person name="Pombert J.-F."/>
            <person name="Selman M."/>
            <person name="Burki F."/>
            <person name="Bardell F.T."/>
            <person name="Farinelli L."/>
            <person name="Solter L.F."/>
            <person name="Whitman D.W."/>
            <person name="Weiss L.M."/>
            <person name="Corradi N."/>
            <person name="Keeling P.J."/>
        </authorList>
    </citation>
    <scope>NUCLEOTIDE SEQUENCE [LARGE SCALE GENOMIC DNA]</scope>
    <source>
        <strain evidence="1 2">ATCC 50506</strain>
    </source>
</reference>
<accession>E0S7Q5</accession>
<dbReference type="KEGG" id="ein:Eint_061290"/>
<evidence type="ECO:0000313" key="2">
    <source>
        <dbReference type="Proteomes" id="UP000002313"/>
    </source>
</evidence>
<organism evidence="1 2">
    <name type="scientific">Encephalitozoon intestinalis (strain ATCC 50506)</name>
    <name type="common">Microsporidian parasite</name>
    <name type="synonym">Septata intestinalis</name>
    <dbReference type="NCBI Taxonomy" id="876142"/>
    <lineage>
        <taxon>Eukaryota</taxon>
        <taxon>Fungi</taxon>
        <taxon>Fungi incertae sedis</taxon>
        <taxon>Microsporidia</taxon>
        <taxon>Unikaryonidae</taxon>
        <taxon>Encephalitozoon</taxon>
    </lineage>
</organism>
<dbReference type="GO" id="GO:0017183">
    <property type="term" value="P:protein histidyl modification to diphthamide"/>
    <property type="evidence" value="ECO:0007669"/>
    <property type="project" value="InterPro"/>
</dbReference>
<evidence type="ECO:0000313" key="1">
    <source>
        <dbReference type="EMBL" id="ADM11734.1"/>
    </source>
</evidence>
<dbReference type="InterPro" id="IPR016435">
    <property type="entry name" value="DPH1/DPH2"/>
</dbReference>
<proteinExistence type="predicted"/>
<name>E0S7Q5_ENCIT</name>
<sequence length="320" mass="37684">MDFNLLNQKLTGKTEVGLLSTEDYKHMIKDVYDYIRENHPRIDTFLLHGEGILCPLKARSFEFFVLLGVYCPIHPFKDFISIETHMSQEDKNNLESDSRCIVYDSSYGVLSLKESEEMYSRDVLVVTRNQMFYDYYLYKYNARSFYELEGRDRMQYLASKCNKGEMVRDLQVFAIIFTSRVYEELARSIRKKLISRRKNAYLLFLKDLSYERMITIEGTECIVIVDCPFFECSLEMHIPVVTPFEVEYALSREWRRFDKNSFRVEDEATSNCKELDLVERAGKILLRSSGQIVPFSYEEEDMDIHSGESGIACRYDHEGV</sequence>
<protein>
    <submittedName>
        <fullName evidence="1">Diphthamide synthase subunit DPH2</fullName>
    </submittedName>
</protein>
<dbReference type="Proteomes" id="UP000002313">
    <property type="component" value="Chromosome VI"/>
</dbReference>
<dbReference type="HOGENOM" id="CLU_068933_0_0_1"/>
<dbReference type="VEuPathDB" id="MicrosporidiaDB:Eint_061290"/>
<dbReference type="Pfam" id="PF01866">
    <property type="entry name" value="Diphthamide_syn"/>
    <property type="match status" value="1"/>
</dbReference>
<keyword evidence="2" id="KW-1185">Reference proteome</keyword>
<dbReference type="RefSeq" id="XP_003073094.1">
    <property type="nucleotide sequence ID" value="XM_003073048.1"/>
</dbReference>
<dbReference type="NCBIfam" id="TIGR00322">
    <property type="entry name" value="diphth2_R"/>
    <property type="match status" value="1"/>
</dbReference>
<reference evidence="1 2" key="1">
    <citation type="journal article" date="2010" name="Nat. Commun.">
        <title>The complete sequence of the smallest known nuclear genome from the microsporidian Encephalitozoon intestinalis.</title>
        <authorList>
            <person name="Corradi N."/>
            <person name="Pombert J.-F."/>
            <person name="Farinelli L."/>
            <person name="Didier E.S."/>
            <person name="Keeling P.J."/>
        </authorList>
    </citation>
    <scope>NUCLEOTIDE SEQUENCE [LARGE SCALE GENOMIC DNA]</scope>
    <source>
        <strain evidence="1 2">ATCC 50506</strain>
    </source>
</reference>
<dbReference type="InterPro" id="IPR042265">
    <property type="entry name" value="DPH1/DPH2_3"/>
</dbReference>
<dbReference type="GeneID" id="9697910"/>
<dbReference type="OrthoDB" id="449241at2759"/>